<gene>
    <name evidence="3" type="ORF">EO246_00335</name>
</gene>
<dbReference type="RefSeq" id="WP_128267426.1">
    <property type="nucleotide sequence ID" value="NZ_JACCJA010000002.1"/>
</dbReference>
<dbReference type="Pfam" id="PF00910">
    <property type="entry name" value="RNA_helicase"/>
    <property type="match status" value="1"/>
</dbReference>
<dbReference type="GO" id="GO:0006260">
    <property type="term" value="P:DNA replication"/>
    <property type="evidence" value="ECO:0007669"/>
    <property type="project" value="InterPro"/>
</dbReference>
<organism evidence="3 4">
    <name type="scientific">Lactococcus lactis</name>
    <dbReference type="NCBI Taxonomy" id="1358"/>
    <lineage>
        <taxon>Bacteria</taxon>
        <taxon>Bacillati</taxon>
        <taxon>Bacillota</taxon>
        <taxon>Bacilli</taxon>
        <taxon>Lactobacillales</taxon>
        <taxon>Streptococcaceae</taxon>
        <taxon>Lactococcus</taxon>
    </lineage>
</organism>
<dbReference type="InterPro" id="IPR000605">
    <property type="entry name" value="Helicase_SF3_ssDNA/RNA_vir"/>
</dbReference>
<dbReference type="GO" id="GO:0003724">
    <property type="term" value="F:RNA helicase activity"/>
    <property type="evidence" value="ECO:0007669"/>
    <property type="project" value="InterPro"/>
</dbReference>
<dbReference type="EMBL" id="SAXH01000001">
    <property type="protein sequence ID" value="RWR49605.1"/>
    <property type="molecule type" value="Genomic_DNA"/>
</dbReference>
<dbReference type="GO" id="GO:0005727">
    <property type="term" value="C:extrachromosomal circular DNA"/>
    <property type="evidence" value="ECO:0007669"/>
    <property type="project" value="InterPro"/>
</dbReference>
<evidence type="ECO:0000313" key="3">
    <source>
        <dbReference type="EMBL" id="RWR49605.1"/>
    </source>
</evidence>
<dbReference type="Pfam" id="PF01719">
    <property type="entry name" value="Rep_OBD"/>
    <property type="match status" value="1"/>
</dbReference>
<dbReference type="Gene3D" id="3.40.1310.30">
    <property type="match status" value="1"/>
</dbReference>
<dbReference type="InterPro" id="IPR002631">
    <property type="entry name" value="Plasmid_rep_OBD"/>
</dbReference>
<dbReference type="GO" id="GO:0003916">
    <property type="term" value="F:DNA topoisomerase activity"/>
    <property type="evidence" value="ECO:0007669"/>
    <property type="project" value="InterPro"/>
</dbReference>
<name>A0A3S3LAT4_9LACT</name>
<proteinExistence type="predicted"/>
<dbReference type="GO" id="GO:0003723">
    <property type="term" value="F:RNA binding"/>
    <property type="evidence" value="ECO:0007669"/>
    <property type="project" value="InterPro"/>
</dbReference>
<reference evidence="3 4" key="1">
    <citation type="submission" date="2019-01" db="EMBL/GenBank/DDBJ databases">
        <title>Whole genome sequence of Lactococcus lactis isolated from cow milk.</title>
        <authorList>
            <person name="Sundararaman A."/>
            <person name="Tamang J.-P."/>
            <person name="Halami P."/>
        </authorList>
    </citation>
    <scope>NUCLEOTIDE SEQUENCE [LARGE SCALE GENOMIC DNA]</scope>
    <source>
        <strain evidence="3 4">C2D</strain>
    </source>
</reference>
<evidence type="ECO:0000259" key="1">
    <source>
        <dbReference type="Pfam" id="PF00910"/>
    </source>
</evidence>
<evidence type="ECO:0000313" key="4">
    <source>
        <dbReference type="Proteomes" id="UP000285859"/>
    </source>
</evidence>
<dbReference type="InterPro" id="IPR027417">
    <property type="entry name" value="P-loop_NTPase"/>
</dbReference>
<feature type="domain" description="Plasmid replication protein origin binding" evidence="2">
    <location>
        <begin position="49"/>
        <end position="142"/>
    </location>
</feature>
<dbReference type="Proteomes" id="UP000285859">
    <property type="component" value="Unassembled WGS sequence"/>
</dbReference>
<dbReference type="Gene3D" id="3.40.50.300">
    <property type="entry name" value="P-loop containing nucleotide triphosphate hydrolases"/>
    <property type="match status" value="1"/>
</dbReference>
<dbReference type="AlphaFoldDB" id="A0A3S3LAT4"/>
<sequence length="434" mass="49735">MVQQTQIQNIRFHITQFLKKEYWQNPDISTVDFKDSIAFQKQIFLALIPLGLVKFASIIHDKDLQLDQVTPKPPHIHAIVEFEKKKDINVVALALGLEPQYLDTAKRGRYAEENLLAYLIHAKDKTKYQYSPKEVSTFGTFNYMAYEEEHRKRWKNQAIVAKGKKKDEQLPILLEAIREGALNREQVLENPDSLFLYQRHIMEFQAAFEGYLLKAEAETKKAIKSGELKLTTLYIYGLSNAGKSRFAETLGETLKAKVRGCENWTSYTTASTNPFDEYTGEQIVILDDLRAKSMTAENWLKVLDPERISKSAARYHNKTISSHLIIITAPISPQSFFHQISESEELNQFMRRLSLTIEISQGKKEERLYTVHSIERKKNNGRPTFLEKPLHEKKSLNKALGSCIAKLLNNDKTINKKPSDIKAATLSDDSSPLG</sequence>
<evidence type="ECO:0000259" key="2">
    <source>
        <dbReference type="Pfam" id="PF01719"/>
    </source>
</evidence>
<protein>
    <submittedName>
        <fullName evidence="3">Uncharacterized protein</fullName>
    </submittedName>
</protein>
<feature type="domain" description="Helicase superfamily 3 single-stranded DNA/RNA virus" evidence="1">
    <location>
        <begin position="233"/>
        <end position="329"/>
    </location>
</feature>
<comment type="caution">
    <text evidence="3">The sequence shown here is derived from an EMBL/GenBank/DDBJ whole genome shotgun (WGS) entry which is preliminary data.</text>
</comment>
<dbReference type="GO" id="GO:0003677">
    <property type="term" value="F:DNA binding"/>
    <property type="evidence" value="ECO:0007669"/>
    <property type="project" value="InterPro"/>
</dbReference>
<accession>A0A3S3LAT4</accession>
<dbReference type="SUPFAM" id="SSF52540">
    <property type="entry name" value="P-loop containing nucleoside triphosphate hydrolases"/>
    <property type="match status" value="1"/>
</dbReference>